<evidence type="ECO:0000256" key="1">
    <source>
        <dbReference type="SAM" id="MobiDB-lite"/>
    </source>
</evidence>
<dbReference type="EMBL" id="BGZK01000109">
    <property type="protein sequence ID" value="GBP19513.1"/>
    <property type="molecule type" value="Genomic_DNA"/>
</dbReference>
<feature type="compositionally biased region" description="Polar residues" evidence="1">
    <location>
        <begin position="81"/>
        <end position="91"/>
    </location>
</feature>
<sequence>MDSEAGPLNRKRQRKSVVYNELNSDNEDELFFGGDSDDEFVPGFGHSDEVESSSFSDDKENQPMSYPIVDISLRPEDRRALQTSEPQTNQPSGSGSTSSWSTTGTLQNMTFDKINAFYGRPAGTRPIDYFNFFFEDDFLQIICDETNAQAEKLFLSEELKEASRITAWKELTVEELKIESDDSIYKIRRVLEYFNKKMEDCYYPAKQLSLDESIVLWKDRLLFRQYIKNKRHKYGIKLYMLTEPDGLILRFRLYAGKKNTVVGGKDHAKKVVLDLLEKNLNCGHSVYMDNFYNSYDLTQNLLEKKTYCMGTLRKNLNENLKEIVNAKLKKGENISRFRASVHVGKWKDKRDVLYIRISSPNEIMPRSKEKKKRTPINMDDLTNAIRMIKEKNSPLSVLPNILITKNNFASSFKALFEIDETGLSTVHVPPRILASLGAKQVGSMTSAERGTTVTMIAAINAETSEDSSNYSPSDTSEGASDNDSEDENLQSEHVNKLQY</sequence>
<dbReference type="PANTHER" id="PTHR46599:SF3">
    <property type="entry name" value="PIGGYBAC TRANSPOSABLE ELEMENT-DERIVED PROTEIN 4"/>
    <property type="match status" value="1"/>
</dbReference>
<feature type="domain" description="PiggyBac transposable element-derived protein" evidence="2">
    <location>
        <begin position="180"/>
        <end position="386"/>
    </location>
</feature>
<reference evidence="3 4" key="1">
    <citation type="journal article" date="2019" name="Commun. Biol.">
        <title>The bagworm genome reveals a unique fibroin gene that provides high tensile strength.</title>
        <authorList>
            <person name="Kono N."/>
            <person name="Nakamura H."/>
            <person name="Ohtoshi R."/>
            <person name="Tomita M."/>
            <person name="Numata K."/>
            <person name="Arakawa K."/>
        </authorList>
    </citation>
    <scope>NUCLEOTIDE SEQUENCE [LARGE SCALE GENOMIC DNA]</scope>
</reference>
<dbReference type="Proteomes" id="UP000299102">
    <property type="component" value="Unassembled WGS sequence"/>
</dbReference>
<dbReference type="STRING" id="151549.A0A4C1TZK4"/>
<keyword evidence="4" id="KW-1185">Reference proteome</keyword>
<feature type="compositionally biased region" description="Low complexity" evidence="1">
    <location>
        <begin position="92"/>
        <end position="102"/>
    </location>
</feature>
<evidence type="ECO:0000313" key="4">
    <source>
        <dbReference type="Proteomes" id="UP000299102"/>
    </source>
</evidence>
<gene>
    <name evidence="3" type="primary">PGBD4</name>
    <name evidence="3" type="ORF">EVAR_102061_1</name>
</gene>
<feature type="compositionally biased region" description="Polar residues" evidence="1">
    <location>
        <begin position="466"/>
        <end position="479"/>
    </location>
</feature>
<proteinExistence type="predicted"/>
<organism evidence="3 4">
    <name type="scientific">Eumeta variegata</name>
    <name type="common">Bagworm moth</name>
    <name type="synonym">Eumeta japonica</name>
    <dbReference type="NCBI Taxonomy" id="151549"/>
    <lineage>
        <taxon>Eukaryota</taxon>
        <taxon>Metazoa</taxon>
        <taxon>Ecdysozoa</taxon>
        <taxon>Arthropoda</taxon>
        <taxon>Hexapoda</taxon>
        <taxon>Insecta</taxon>
        <taxon>Pterygota</taxon>
        <taxon>Neoptera</taxon>
        <taxon>Endopterygota</taxon>
        <taxon>Lepidoptera</taxon>
        <taxon>Glossata</taxon>
        <taxon>Ditrysia</taxon>
        <taxon>Tineoidea</taxon>
        <taxon>Psychidae</taxon>
        <taxon>Oiketicinae</taxon>
        <taxon>Eumeta</taxon>
    </lineage>
</organism>
<feature type="compositionally biased region" description="Acidic residues" evidence="1">
    <location>
        <begin position="24"/>
        <end position="40"/>
    </location>
</feature>
<evidence type="ECO:0000259" key="2">
    <source>
        <dbReference type="Pfam" id="PF13843"/>
    </source>
</evidence>
<accession>A0A4C1TZK4</accession>
<dbReference type="OrthoDB" id="118105at2759"/>
<dbReference type="AlphaFoldDB" id="A0A4C1TZK4"/>
<dbReference type="InterPro" id="IPR029526">
    <property type="entry name" value="PGBD"/>
</dbReference>
<comment type="caution">
    <text evidence="3">The sequence shown here is derived from an EMBL/GenBank/DDBJ whole genome shotgun (WGS) entry which is preliminary data.</text>
</comment>
<feature type="region of interest" description="Disordered" evidence="1">
    <location>
        <begin position="81"/>
        <end position="102"/>
    </location>
</feature>
<feature type="compositionally biased region" description="Acidic residues" evidence="1">
    <location>
        <begin position="480"/>
        <end position="489"/>
    </location>
</feature>
<protein>
    <submittedName>
        <fullName evidence="3">PiggyBac transposable element-derived protein 4</fullName>
    </submittedName>
</protein>
<name>A0A4C1TZK4_EUMVA</name>
<feature type="region of interest" description="Disordered" evidence="1">
    <location>
        <begin position="1"/>
        <end position="64"/>
    </location>
</feature>
<dbReference type="PANTHER" id="PTHR46599">
    <property type="entry name" value="PIGGYBAC TRANSPOSABLE ELEMENT-DERIVED PROTEIN 4"/>
    <property type="match status" value="1"/>
</dbReference>
<feature type="region of interest" description="Disordered" evidence="1">
    <location>
        <begin position="462"/>
        <end position="499"/>
    </location>
</feature>
<dbReference type="Pfam" id="PF13843">
    <property type="entry name" value="DDE_Tnp_1_7"/>
    <property type="match status" value="1"/>
</dbReference>
<evidence type="ECO:0000313" key="3">
    <source>
        <dbReference type="EMBL" id="GBP19513.1"/>
    </source>
</evidence>